<dbReference type="PANTHER" id="PTHR30204:SF94">
    <property type="entry name" value="HEAVY METAL-DEPENDENT TRANSCRIPTIONAL REGULATOR HI_0293-RELATED"/>
    <property type="match status" value="1"/>
</dbReference>
<evidence type="ECO:0000313" key="5">
    <source>
        <dbReference type="EMBL" id="GLK67333.1"/>
    </source>
</evidence>
<reference evidence="5" key="2">
    <citation type="submission" date="2023-01" db="EMBL/GenBank/DDBJ databases">
        <authorList>
            <person name="Sun Q."/>
            <person name="Evtushenko L."/>
        </authorList>
    </citation>
    <scope>NUCLEOTIDE SEQUENCE</scope>
    <source>
        <strain evidence="5">VKM B-2347</strain>
    </source>
</reference>
<protein>
    <submittedName>
        <fullName evidence="5">MerR family transcriptional regulator</fullName>
    </submittedName>
</protein>
<sequence>MTKNRADSGRRSIGDLAAMTGTKIPTIRYYESIGLMPEPARSAGNQRAYGDRHATRLAFIRHARELGFALDAIRELLALSDDPDRSCFDADRIAKEQLVAVQRRIVRLKALETELERMLGDCRHGSIRECRVIEVLGDHSLCGHLHAEPEDPTAAL</sequence>
<dbReference type="CDD" id="cd04785">
    <property type="entry name" value="HTH_CadR-PbrR-like"/>
    <property type="match status" value="1"/>
</dbReference>
<name>A0A9W6MUX0_9HYPH</name>
<gene>
    <name evidence="5" type="ORF">GCM10008179_09710</name>
</gene>
<keyword evidence="1" id="KW-0805">Transcription regulation</keyword>
<dbReference type="RefSeq" id="WP_271167578.1">
    <property type="nucleotide sequence ID" value="NZ_BSFI01000004.1"/>
</dbReference>
<dbReference type="GO" id="GO:0003677">
    <property type="term" value="F:DNA binding"/>
    <property type="evidence" value="ECO:0007669"/>
    <property type="project" value="UniProtKB-KW"/>
</dbReference>
<keyword evidence="3" id="KW-0804">Transcription</keyword>
<dbReference type="InterPro" id="IPR015358">
    <property type="entry name" value="Tscrpt_reg_MerR_DNA-bd"/>
</dbReference>
<dbReference type="SMART" id="SM00422">
    <property type="entry name" value="HTH_MERR"/>
    <property type="match status" value="1"/>
</dbReference>
<accession>A0A9W6MUX0</accession>
<evidence type="ECO:0000256" key="3">
    <source>
        <dbReference type="ARBA" id="ARBA00023163"/>
    </source>
</evidence>
<dbReference type="Gene3D" id="1.10.1660.10">
    <property type="match status" value="1"/>
</dbReference>
<dbReference type="Pfam" id="PF09278">
    <property type="entry name" value="MerR-DNA-bind"/>
    <property type="match status" value="1"/>
</dbReference>
<dbReference type="InterPro" id="IPR009061">
    <property type="entry name" value="DNA-bd_dom_put_sf"/>
</dbReference>
<dbReference type="SUPFAM" id="SSF46955">
    <property type="entry name" value="Putative DNA-binding domain"/>
    <property type="match status" value="1"/>
</dbReference>
<dbReference type="Proteomes" id="UP001143372">
    <property type="component" value="Unassembled WGS sequence"/>
</dbReference>
<dbReference type="InterPro" id="IPR047057">
    <property type="entry name" value="MerR_fam"/>
</dbReference>
<evidence type="ECO:0000259" key="4">
    <source>
        <dbReference type="PROSITE" id="PS50937"/>
    </source>
</evidence>
<reference evidence="5" key="1">
    <citation type="journal article" date="2014" name="Int. J. Syst. Evol. Microbiol.">
        <title>Complete genome sequence of Corynebacterium casei LMG S-19264T (=DSM 44701T), isolated from a smear-ripened cheese.</title>
        <authorList>
            <consortium name="US DOE Joint Genome Institute (JGI-PGF)"/>
            <person name="Walter F."/>
            <person name="Albersmeier A."/>
            <person name="Kalinowski J."/>
            <person name="Ruckert C."/>
        </authorList>
    </citation>
    <scope>NUCLEOTIDE SEQUENCE</scope>
    <source>
        <strain evidence="5">VKM B-2347</strain>
    </source>
</reference>
<feature type="domain" description="HTH merR-type" evidence="4">
    <location>
        <begin position="12"/>
        <end position="79"/>
    </location>
</feature>
<comment type="caution">
    <text evidence="5">The sequence shown here is derived from an EMBL/GenBank/DDBJ whole genome shotgun (WGS) entry which is preliminary data.</text>
</comment>
<evidence type="ECO:0000313" key="6">
    <source>
        <dbReference type="Proteomes" id="UP001143372"/>
    </source>
</evidence>
<dbReference type="PROSITE" id="PS50937">
    <property type="entry name" value="HTH_MERR_2"/>
    <property type="match status" value="1"/>
</dbReference>
<dbReference type="InterPro" id="IPR000551">
    <property type="entry name" value="MerR-type_HTH_dom"/>
</dbReference>
<evidence type="ECO:0000256" key="1">
    <source>
        <dbReference type="ARBA" id="ARBA00023015"/>
    </source>
</evidence>
<dbReference type="GO" id="GO:0003700">
    <property type="term" value="F:DNA-binding transcription factor activity"/>
    <property type="evidence" value="ECO:0007669"/>
    <property type="project" value="InterPro"/>
</dbReference>
<proteinExistence type="predicted"/>
<dbReference type="EMBL" id="BSFI01000004">
    <property type="protein sequence ID" value="GLK67333.1"/>
    <property type="molecule type" value="Genomic_DNA"/>
</dbReference>
<keyword evidence="6" id="KW-1185">Reference proteome</keyword>
<organism evidence="5 6">
    <name type="scientific">Hansschlegelia plantiphila</name>
    <dbReference type="NCBI Taxonomy" id="374655"/>
    <lineage>
        <taxon>Bacteria</taxon>
        <taxon>Pseudomonadati</taxon>
        <taxon>Pseudomonadota</taxon>
        <taxon>Alphaproteobacteria</taxon>
        <taxon>Hyphomicrobiales</taxon>
        <taxon>Methylopilaceae</taxon>
        <taxon>Hansschlegelia</taxon>
    </lineage>
</organism>
<dbReference type="PRINTS" id="PR00040">
    <property type="entry name" value="HTHMERR"/>
</dbReference>
<dbReference type="Pfam" id="PF00376">
    <property type="entry name" value="MerR"/>
    <property type="match status" value="1"/>
</dbReference>
<keyword evidence="2" id="KW-0238">DNA-binding</keyword>
<evidence type="ECO:0000256" key="2">
    <source>
        <dbReference type="ARBA" id="ARBA00023125"/>
    </source>
</evidence>
<dbReference type="PANTHER" id="PTHR30204">
    <property type="entry name" value="REDOX-CYCLING DRUG-SENSING TRANSCRIPTIONAL ACTIVATOR SOXR"/>
    <property type="match status" value="1"/>
</dbReference>
<dbReference type="AlphaFoldDB" id="A0A9W6MUX0"/>